<dbReference type="RefSeq" id="WP_198569432.1">
    <property type="nucleotide sequence ID" value="NZ_CP066167.1"/>
</dbReference>
<gene>
    <name evidence="5" type="ORF">I6N98_16565</name>
</gene>
<keyword evidence="3 5" id="KW-0456">Lyase</keyword>
<feature type="domain" description="Pyruvate carboxyltransferase" evidence="4">
    <location>
        <begin position="5"/>
        <end position="272"/>
    </location>
</feature>
<protein>
    <submittedName>
        <fullName evidence="5">Hydroxymethylglutaryl-CoA lyase</fullName>
    </submittedName>
</protein>
<dbReference type="Proteomes" id="UP000596063">
    <property type="component" value="Chromosome"/>
</dbReference>
<proteinExistence type="inferred from homology"/>
<keyword evidence="6" id="KW-1185">Reference proteome</keyword>
<dbReference type="PANTHER" id="PTHR42738">
    <property type="entry name" value="HYDROXYMETHYLGLUTARYL-COA LYASE"/>
    <property type="match status" value="1"/>
</dbReference>
<dbReference type="PROSITE" id="PS50991">
    <property type="entry name" value="PYR_CT"/>
    <property type="match status" value="1"/>
</dbReference>
<dbReference type="GO" id="GO:0004419">
    <property type="term" value="F:hydroxymethylglutaryl-CoA lyase activity"/>
    <property type="evidence" value="ECO:0007669"/>
    <property type="project" value="TreeGrafter"/>
</dbReference>
<name>A0A7T4UQ95_9GAMM</name>
<reference evidence="5 6" key="1">
    <citation type="submission" date="2020-12" db="EMBL/GenBank/DDBJ databases">
        <authorList>
            <person name="Shan Y."/>
        </authorList>
    </citation>
    <scope>NUCLEOTIDE SEQUENCE [LARGE SCALE GENOMIC DNA]</scope>
    <source>
        <strain evidence="6">csc3.9</strain>
    </source>
</reference>
<dbReference type="Pfam" id="PF00682">
    <property type="entry name" value="HMGL-like"/>
    <property type="match status" value="1"/>
</dbReference>
<dbReference type="EMBL" id="CP066167">
    <property type="protein sequence ID" value="QQD17933.1"/>
    <property type="molecule type" value="Genomic_DNA"/>
</dbReference>
<dbReference type="AlphaFoldDB" id="A0A7T4UQ95"/>
<organism evidence="5 6">
    <name type="scientific">Spongiibacter nanhainus</name>
    <dbReference type="NCBI Taxonomy" id="2794344"/>
    <lineage>
        <taxon>Bacteria</taxon>
        <taxon>Pseudomonadati</taxon>
        <taxon>Pseudomonadota</taxon>
        <taxon>Gammaproteobacteria</taxon>
        <taxon>Cellvibrionales</taxon>
        <taxon>Spongiibacteraceae</taxon>
        <taxon>Spongiibacter</taxon>
    </lineage>
</organism>
<dbReference type="KEGG" id="snan:I6N98_16565"/>
<dbReference type="InterPro" id="IPR000891">
    <property type="entry name" value="PYR_CT"/>
</dbReference>
<dbReference type="GO" id="GO:0046951">
    <property type="term" value="P:ketone body biosynthetic process"/>
    <property type="evidence" value="ECO:0007669"/>
    <property type="project" value="TreeGrafter"/>
</dbReference>
<dbReference type="Gene3D" id="3.20.20.70">
    <property type="entry name" value="Aldolase class I"/>
    <property type="match status" value="1"/>
</dbReference>
<evidence type="ECO:0000256" key="3">
    <source>
        <dbReference type="ARBA" id="ARBA00023239"/>
    </source>
</evidence>
<evidence type="ECO:0000256" key="2">
    <source>
        <dbReference type="ARBA" id="ARBA00022723"/>
    </source>
</evidence>
<dbReference type="SUPFAM" id="SSF51569">
    <property type="entry name" value="Aldolase"/>
    <property type="match status" value="1"/>
</dbReference>
<dbReference type="CDD" id="cd07938">
    <property type="entry name" value="DRE_TIM_HMGL"/>
    <property type="match status" value="1"/>
</dbReference>
<evidence type="ECO:0000259" key="4">
    <source>
        <dbReference type="PROSITE" id="PS50991"/>
    </source>
</evidence>
<dbReference type="InterPro" id="IPR013785">
    <property type="entry name" value="Aldolase_TIM"/>
</dbReference>
<dbReference type="PANTHER" id="PTHR42738:SF7">
    <property type="entry name" value="HYDROXYMETHYLGLUTARYL-COA LYASE"/>
    <property type="match status" value="1"/>
</dbReference>
<dbReference type="FunFam" id="3.20.20.70:FF:000071">
    <property type="entry name" value="Hydroxymethylglutaryl-CoA lyase"/>
    <property type="match status" value="1"/>
</dbReference>
<evidence type="ECO:0000313" key="6">
    <source>
        <dbReference type="Proteomes" id="UP000596063"/>
    </source>
</evidence>
<sequence>MAERITINDVGPRDGLQNQATILTLEQRLGLINALLNAGLTHIEVGSFVSPKAVPAMAGTGELVAGLPRGEHFQFSALIPNRKGYDLAREAGIQHVGMVVAASDGMNQKNTNMPTQRALDIAVELFEQGKSDGMKPLAYIATAWECPYEGPVDPGVVIDIAGQLIDAGTAEIILADTIGAAAPGQVKSLVTELVNQFGADTFSCHFHDTRGMGVANVYAATEVGIRKFDASIGGLGGCPFAPGATGNVATEDVVLMLEQMGFDTGIDLVKLVAAIDTASTLVGRDLGGHSLPWLRQQIAKGALPPQH</sequence>
<dbReference type="GO" id="GO:0006552">
    <property type="term" value="P:L-leucine catabolic process"/>
    <property type="evidence" value="ECO:0007669"/>
    <property type="project" value="TreeGrafter"/>
</dbReference>
<dbReference type="GO" id="GO:0046872">
    <property type="term" value="F:metal ion binding"/>
    <property type="evidence" value="ECO:0007669"/>
    <property type="project" value="UniProtKB-KW"/>
</dbReference>
<accession>A0A7T4UQ95</accession>
<dbReference type="NCBIfam" id="NF004283">
    <property type="entry name" value="PRK05692.1"/>
    <property type="match status" value="1"/>
</dbReference>
<evidence type="ECO:0000313" key="5">
    <source>
        <dbReference type="EMBL" id="QQD17933.1"/>
    </source>
</evidence>
<dbReference type="InterPro" id="IPR043594">
    <property type="entry name" value="HMGL"/>
</dbReference>
<comment type="similarity">
    <text evidence="1">Belongs to the HMG-CoA lyase family.</text>
</comment>
<evidence type="ECO:0000256" key="1">
    <source>
        <dbReference type="ARBA" id="ARBA00009405"/>
    </source>
</evidence>
<keyword evidence="2" id="KW-0479">Metal-binding</keyword>